<evidence type="ECO:0000313" key="2">
    <source>
        <dbReference type="EMBL" id="KZD08987.1"/>
    </source>
</evidence>
<dbReference type="NCBIfam" id="TIGR01444">
    <property type="entry name" value="fkbM_fam"/>
    <property type="match status" value="1"/>
</dbReference>
<keyword evidence="3" id="KW-1185">Reference proteome</keyword>
<organism evidence="2 3">
    <name type="scientific">Oceanibaculum pacificum</name>
    <dbReference type="NCBI Taxonomy" id="580166"/>
    <lineage>
        <taxon>Bacteria</taxon>
        <taxon>Pseudomonadati</taxon>
        <taxon>Pseudomonadota</taxon>
        <taxon>Alphaproteobacteria</taxon>
        <taxon>Rhodospirillales</taxon>
        <taxon>Oceanibaculaceae</taxon>
        <taxon>Oceanibaculum</taxon>
    </lineage>
</organism>
<dbReference type="Pfam" id="PF05050">
    <property type="entry name" value="Methyltransf_21"/>
    <property type="match status" value="1"/>
</dbReference>
<dbReference type="InterPro" id="IPR006342">
    <property type="entry name" value="FkbM_mtfrase"/>
</dbReference>
<dbReference type="SUPFAM" id="SSF53335">
    <property type="entry name" value="S-adenosyl-L-methionine-dependent methyltransferases"/>
    <property type="match status" value="1"/>
</dbReference>
<evidence type="ECO:0000313" key="3">
    <source>
        <dbReference type="Proteomes" id="UP000076400"/>
    </source>
</evidence>
<dbReference type="EMBL" id="LPXN01000102">
    <property type="protein sequence ID" value="KZD08987.1"/>
    <property type="molecule type" value="Genomic_DNA"/>
</dbReference>
<reference evidence="2 3" key="1">
    <citation type="submission" date="2015-12" db="EMBL/GenBank/DDBJ databases">
        <title>Genome sequence of Oceanibaculum pacificum MCCC 1A02656.</title>
        <authorList>
            <person name="Lu L."/>
            <person name="Lai Q."/>
            <person name="Shao Z."/>
            <person name="Qian P."/>
        </authorList>
    </citation>
    <scope>NUCLEOTIDE SEQUENCE [LARGE SCALE GENOMIC DNA]</scope>
    <source>
        <strain evidence="2 3">MCCC 1A02656</strain>
    </source>
</reference>
<name>A0A154W671_9PROT</name>
<dbReference type="PANTHER" id="PTHR34203:SF15">
    <property type="entry name" value="SLL1173 PROTEIN"/>
    <property type="match status" value="1"/>
</dbReference>
<dbReference type="PANTHER" id="PTHR34203">
    <property type="entry name" value="METHYLTRANSFERASE, FKBM FAMILY PROTEIN"/>
    <property type="match status" value="1"/>
</dbReference>
<protein>
    <recommendedName>
        <fullName evidence="1">Methyltransferase FkbM domain-containing protein</fullName>
    </recommendedName>
</protein>
<dbReference type="InterPro" id="IPR029063">
    <property type="entry name" value="SAM-dependent_MTases_sf"/>
</dbReference>
<dbReference type="STRING" id="580166.AUP43_08210"/>
<accession>A0A154W671</accession>
<gene>
    <name evidence="2" type="ORF">AUP43_08210</name>
</gene>
<feature type="domain" description="Methyltransferase FkbM" evidence="1">
    <location>
        <begin position="57"/>
        <end position="214"/>
    </location>
</feature>
<dbReference type="Gene3D" id="3.40.50.150">
    <property type="entry name" value="Vaccinia Virus protein VP39"/>
    <property type="match status" value="1"/>
</dbReference>
<sequence length="272" mass="29566">MGIQGGIVEVIQARHGLMLVPRADITIGGALRRYGEWAESEVKLMAAFIPFGGTVLEVGANLGCHTLAFSRLVGPEGKVIALEPQYFIHACLSGSIALNGCQNVRTFHALAGDHMGSFLPPAIDYAETGNFGAVHFRDVDAAERSFETIQMICADDLVIQRLDLVKIDAEGMEAEVLRGMIKTLDRLKPAVFAEATSRARSEAVEAILRPLGYRGWTVQAPAFNPDNFRADTYDAFIGATETNILYLTDTLADRHAGLIREFPEFSPAQMPA</sequence>
<evidence type="ECO:0000259" key="1">
    <source>
        <dbReference type="Pfam" id="PF05050"/>
    </source>
</evidence>
<dbReference type="Proteomes" id="UP000076400">
    <property type="component" value="Unassembled WGS sequence"/>
</dbReference>
<dbReference type="AlphaFoldDB" id="A0A154W671"/>
<proteinExistence type="predicted"/>
<dbReference type="InterPro" id="IPR052514">
    <property type="entry name" value="SAM-dependent_MTase"/>
</dbReference>
<comment type="caution">
    <text evidence="2">The sequence shown here is derived from an EMBL/GenBank/DDBJ whole genome shotgun (WGS) entry which is preliminary data.</text>
</comment>